<keyword evidence="4 8" id="KW-0689">Ribosomal protein</keyword>
<keyword evidence="3" id="KW-0809">Transit peptide</keyword>
<evidence type="ECO:0000256" key="4">
    <source>
        <dbReference type="ARBA" id="ARBA00022980"/>
    </source>
</evidence>
<evidence type="ECO:0000256" key="3">
    <source>
        <dbReference type="ARBA" id="ARBA00022946"/>
    </source>
</evidence>
<sequence length="308" mass="33940">MSASPRGLFARIRTLCSSFRIEAQRHRSFSDLPLVVDGEIDAVPRIIEAKAGVMTPDSRRTGVIALKCGMTALWDKWGARVPITVLWVDDNIVSQVKTVEKEGFFALQIGAGQKKEKHLTKAEVGHFRAQNVPMKRKLKEFRVTEDALLPVGTQISVRHFVPGQYVDVVGITRGKGFQGGMKRWGFSGMPASHGASLSHRSLGSTGQRDAPGKVFKGKKMPGRMGGKQCTMKNVWVYKIDPARNLMWVRGQVPGAEGNFVFIKDAVYKKPVISTLPFPTHFSPVDEDPSTLEPIVADHGEDDPFMAAD</sequence>
<dbReference type="GO" id="GO:0005762">
    <property type="term" value="C:mitochondrial large ribosomal subunit"/>
    <property type="evidence" value="ECO:0007669"/>
    <property type="project" value="TreeGrafter"/>
</dbReference>
<dbReference type="PROSITE" id="PS00474">
    <property type="entry name" value="RIBOSOMAL_L3"/>
    <property type="match status" value="1"/>
</dbReference>
<keyword evidence="6 8" id="KW-0687">Ribonucleoprotein</keyword>
<reference evidence="10 11" key="1">
    <citation type="submission" date="2020-08" db="EMBL/GenBank/DDBJ databases">
        <title>Plant Genome Project.</title>
        <authorList>
            <person name="Zhang R.-G."/>
        </authorList>
    </citation>
    <scope>NUCLEOTIDE SEQUENCE [LARGE SCALE GENOMIC DNA]</scope>
    <source>
        <tissue evidence="10">Rhizome</tissue>
    </source>
</reference>
<evidence type="ECO:0000313" key="11">
    <source>
        <dbReference type="Proteomes" id="UP000734854"/>
    </source>
</evidence>
<dbReference type="InterPro" id="IPR000597">
    <property type="entry name" value="Ribosomal_uL3"/>
</dbReference>
<dbReference type="EMBL" id="JACMSC010000015">
    <property type="protein sequence ID" value="KAG6487939.1"/>
    <property type="molecule type" value="Genomic_DNA"/>
</dbReference>
<feature type="compositionally biased region" description="Polar residues" evidence="9">
    <location>
        <begin position="198"/>
        <end position="207"/>
    </location>
</feature>
<dbReference type="FunFam" id="2.40.30.10:FF:000004">
    <property type="entry name" value="50S ribosomal protein L3"/>
    <property type="match status" value="1"/>
</dbReference>
<evidence type="ECO:0000256" key="5">
    <source>
        <dbReference type="ARBA" id="ARBA00023128"/>
    </source>
</evidence>
<evidence type="ECO:0000256" key="1">
    <source>
        <dbReference type="ARBA" id="ARBA00004173"/>
    </source>
</evidence>
<evidence type="ECO:0000256" key="7">
    <source>
        <dbReference type="ARBA" id="ARBA00035209"/>
    </source>
</evidence>
<dbReference type="InterPro" id="IPR019926">
    <property type="entry name" value="Ribosomal_uL3_CS"/>
</dbReference>
<feature type="region of interest" description="Disordered" evidence="9">
    <location>
        <begin position="195"/>
        <end position="225"/>
    </location>
</feature>
<gene>
    <name evidence="10" type="ORF">ZIOFF_056677</name>
</gene>
<dbReference type="HAMAP" id="MF_01325_B">
    <property type="entry name" value="Ribosomal_uL3_B"/>
    <property type="match status" value="1"/>
</dbReference>
<dbReference type="GO" id="GO:0003735">
    <property type="term" value="F:structural constituent of ribosome"/>
    <property type="evidence" value="ECO:0007669"/>
    <property type="project" value="InterPro"/>
</dbReference>
<evidence type="ECO:0000313" key="10">
    <source>
        <dbReference type="EMBL" id="KAG6487939.1"/>
    </source>
</evidence>
<dbReference type="Proteomes" id="UP000734854">
    <property type="component" value="Unassembled WGS sequence"/>
</dbReference>
<proteinExistence type="inferred from homology"/>
<protein>
    <recommendedName>
        <fullName evidence="7">Large ribosomal subunit protein uL3m</fullName>
    </recommendedName>
</protein>
<dbReference type="OrthoDB" id="274683at2759"/>
<keyword evidence="11" id="KW-1185">Reference proteome</keyword>
<organism evidence="10 11">
    <name type="scientific">Zingiber officinale</name>
    <name type="common">Ginger</name>
    <name type="synonym">Amomum zingiber</name>
    <dbReference type="NCBI Taxonomy" id="94328"/>
    <lineage>
        <taxon>Eukaryota</taxon>
        <taxon>Viridiplantae</taxon>
        <taxon>Streptophyta</taxon>
        <taxon>Embryophyta</taxon>
        <taxon>Tracheophyta</taxon>
        <taxon>Spermatophyta</taxon>
        <taxon>Magnoliopsida</taxon>
        <taxon>Liliopsida</taxon>
        <taxon>Zingiberales</taxon>
        <taxon>Zingiberaceae</taxon>
        <taxon>Zingiber</taxon>
    </lineage>
</organism>
<dbReference type="PANTHER" id="PTHR11229">
    <property type="entry name" value="50S RIBOSOMAL PROTEIN L3"/>
    <property type="match status" value="1"/>
</dbReference>
<dbReference type="GO" id="GO:0006412">
    <property type="term" value="P:translation"/>
    <property type="evidence" value="ECO:0007669"/>
    <property type="project" value="InterPro"/>
</dbReference>
<dbReference type="PANTHER" id="PTHR11229:SF8">
    <property type="entry name" value="LARGE RIBOSOMAL SUBUNIT PROTEIN UL3M"/>
    <property type="match status" value="1"/>
</dbReference>
<comment type="caution">
    <text evidence="10">The sequence shown here is derived from an EMBL/GenBank/DDBJ whole genome shotgun (WGS) entry which is preliminary data.</text>
</comment>
<dbReference type="Pfam" id="PF00297">
    <property type="entry name" value="Ribosomal_L3"/>
    <property type="match status" value="1"/>
</dbReference>
<comment type="similarity">
    <text evidence="2 8">Belongs to the universal ribosomal protein uL3 family.</text>
</comment>
<dbReference type="FunFam" id="3.30.160.810:FF:000001">
    <property type="entry name" value="50S ribosomal protein L3"/>
    <property type="match status" value="1"/>
</dbReference>
<accession>A0A8J5KQJ1</accession>
<dbReference type="NCBIfam" id="TIGR03625">
    <property type="entry name" value="L3_bact"/>
    <property type="match status" value="1"/>
</dbReference>
<evidence type="ECO:0000256" key="9">
    <source>
        <dbReference type="SAM" id="MobiDB-lite"/>
    </source>
</evidence>
<evidence type="ECO:0000256" key="8">
    <source>
        <dbReference type="RuleBase" id="RU003905"/>
    </source>
</evidence>
<name>A0A8J5KQJ1_ZINOF</name>
<keyword evidence="5" id="KW-0496">Mitochondrion</keyword>
<dbReference type="InterPro" id="IPR019927">
    <property type="entry name" value="Ribosomal_uL3_bac/org-type"/>
</dbReference>
<evidence type="ECO:0000256" key="2">
    <source>
        <dbReference type="ARBA" id="ARBA00006540"/>
    </source>
</evidence>
<dbReference type="AlphaFoldDB" id="A0A8J5KQJ1"/>
<comment type="subcellular location">
    <subcellularLocation>
        <location evidence="1">Mitochondrion</location>
    </subcellularLocation>
</comment>
<evidence type="ECO:0000256" key="6">
    <source>
        <dbReference type="ARBA" id="ARBA00023274"/>
    </source>
</evidence>